<feature type="chain" id="PRO_5041928625" description="MYB transcription factor" evidence="9">
    <location>
        <begin position="19"/>
        <end position="406"/>
    </location>
</feature>
<dbReference type="FunFam" id="1.10.10.60:FF:000015">
    <property type="entry name" value="Transcription factor RAX3"/>
    <property type="match status" value="1"/>
</dbReference>
<protein>
    <recommendedName>
        <fullName evidence="14">MYB transcription factor</fullName>
    </recommendedName>
</protein>
<evidence type="ECO:0008006" key="14">
    <source>
        <dbReference type="Google" id="ProtNLM"/>
    </source>
</evidence>
<dbReference type="SUPFAM" id="SSF46689">
    <property type="entry name" value="Homeodomain-like"/>
    <property type="match status" value="1"/>
</dbReference>
<name>A0AAD9WYU2_9ROSI</name>
<keyword evidence="3" id="KW-0677">Repeat</keyword>
<gene>
    <name evidence="12" type="ORF">Ddye_015087</name>
</gene>
<evidence type="ECO:0000256" key="4">
    <source>
        <dbReference type="ARBA" id="ARBA00023015"/>
    </source>
</evidence>
<evidence type="ECO:0000256" key="6">
    <source>
        <dbReference type="ARBA" id="ARBA00023163"/>
    </source>
</evidence>
<evidence type="ECO:0000313" key="12">
    <source>
        <dbReference type="EMBL" id="KAK2647598.1"/>
    </source>
</evidence>
<dbReference type="Gene3D" id="1.10.10.60">
    <property type="entry name" value="Homeodomain-like"/>
    <property type="match status" value="2"/>
</dbReference>
<dbReference type="InterPro" id="IPR015495">
    <property type="entry name" value="Myb_TF_plants"/>
</dbReference>
<feature type="domain" description="Myb-like" evidence="10">
    <location>
        <begin position="97"/>
        <end position="147"/>
    </location>
</feature>
<keyword evidence="9" id="KW-0732">Signal</keyword>
<evidence type="ECO:0000256" key="5">
    <source>
        <dbReference type="ARBA" id="ARBA00023125"/>
    </source>
</evidence>
<comment type="caution">
    <text evidence="12">The sequence shown here is derived from an EMBL/GenBank/DDBJ whole genome shotgun (WGS) entry which is preliminary data.</text>
</comment>
<dbReference type="PROSITE" id="PS50090">
    <property type="entry name" value="MYB_LIKE"/>
    <property type="match status" value="2"/>
</dbReference>
<proteinExistence type="predicted"/>
<keyword evidence="13" id="KW-1185">Reference proteome</keyword>
<keyword evidence="6" id="KW-0804">Transcription</keyword>
<reference evidence="12" key="1">
    <citation type="journal article" date="2023" name="Plant J.">
        <title>Genome sequences and population genomics provide insights into the demographic history, inbreeding, and mutation load of two 'living fossil' tree species of Dipteronia.</title>
        <authorList>
            <person name="Feng Y."/>
            <person name="Comes H.P."/>
            <person name="Chen J."/>
            <person name="Zhu S."/>
            <person name="Lu R."/>
            <person name="Zhang X."/>
            <person name="Li P."/>
            <person name="Qiu J."/>
            <person name="Olsen K.M."/>
            <person name="Qiu Y."/>
        </authorList>
    </citation>
    <scope>NUCLEOTIDE SEQUENCE</scope>
    <source>
        <strain evidence="12">KIB01</strain>
    </source>
</reference>
<feature type="region of interest" description="Disordered" evidence="8">
    <location>
        <begin position="315"/>
        <end position="346"/>
    </location>
</feature>
<dbReference type="PROSITE" id="PS51294">
    <property type="entry name" value="HTH_MYB"/>
    <property type="match status" value="2"/>
</dbReference>
<dbReference type="CDD" id="cd00167">
    <property type="entry name" value="SANT"/>
    <property type="match status" value="2"/>
</dbReference>
<evidence type="ECO:0000313" key="13">
    <source>
        <dbReference type="Proteomes" id="UP001280121"/>
    </source>
</evidence>
<dbReference type="GO" id="GO:0009555">
    <property type="term" value="P:pollen development"/>
    <property type="evidence" value="ECO:0007669"/>
    <property type="project" value="UniProtKB-ARBA"/>
</dbReference>
<feature type="region of interest" description="Disordered" evidence="8">
    <location>
        <begin position="361"/>
        <end position="381"/>
    </location>
</feature>
<dbReference type="InterPro" id="IPR017930">
    <property type="entry name" value="Myb_dom"/>
</dbReference>
<evidence type="ECO:0000256" key="2">
    <source>
        <dbReference type="ARBA" id="ARBA00022473"/>
    </source>
</evidence>
<dbReference type="AlphaFoldDB" id="A0AAD9WYU2"/>
<dbReference type="InterPro" id="IPR009057">
    <property type="entry name" value="Homeodomain-like_sf"/>
</dbReference>
<organism evidence="12 13">
    <name type="scientific">Dipteronia dyeriana</name>
    <dbReference type="NCBI Taxonomy" id="168575"/>
    <lineage>
        <taxon>Eukaryota</taxon>
        <taxon>Viridiplantae</taxon>
        <taxon>Streptophyta</taxon>
        <taxon>Embryophyta</taxon>
        <taxon>Tracheophyta</taxon>
        <taxon>Spermatophyta</taxon>
        <taxon>Magnoliopsida</taxon>
        <taxon>eudicotyledons</taxon>
        <taxon>Gunneridae</taxon>
        <taxon>Pentapetalae</taxon>
        <taxon>rosids</taxon>
        <taxon>malvids</taxon>
        <taxon>Sapindales</taxon>
        <taxon>Sapindaceae</taxon>
        <taxon>Hippocastanoideae</taxon>
        <taxon>Acereae</taxon>
        <taxon>Dipteronia</taxon>
    </lineage>
</organism>
<comment type="subcellular location">
    <subcellularLocation>
        <location evidence="1">Nucleus</location>
    </subcellularLocation>
</comment>
<keyword evidence="4" id="KW-0805">Transcription regulation</keyword>
<feature type="domain" description="HTH myb-type" evidence="11">
    <location>
        <begin position="101"/>
        <end position="151"/>
    </location>
</feature>
<dbReference type="Pfam" id="PF00249">
    <property type="entry name" value="Myb_DNA-binding"/>
    <property type="match status" value="2"/>
</dbReference>
<dbReference type="GO" id="GO:0003677">
    <property type="term" value="F:DNA binding"/>
    <property type="evidence" value="ECO:0007669"/>
    <property type="project" value="UniProtKB-KW"/>
</dbReference>
<feature type="domain" description="Myb-like" evidence="10">
    <location>
        <begin position="44"/>
        <end position="96"/>
    </location>
</feature>
<evidence type="ECO:0000256" key="3">
    <source>
        <dbReference type="ARBA" id="ARBA00022737"/>
    </source>
</evidence>
<dbReference type="FunFam" id="1.10.10.60:FF:000204">
    <property type="entry name" value="transcription factor MYB80"/>
    <property type="match status" value="1"/>
</dbReference>
<dbReference type="PANTHER" id="PTHR47994:SF5">
    <property type="entry name" value="F14D16.11-RELATED"/>
    <property type="match status" value="1"/>
</dbReference>
<keyword evidence="2" id="KW-0217">Developmental protein</keyword>
<sequence length="406" mass="45227">MLLFSLLNLLLSLNLLELHHHYIPPPPPHDHHHYPMGRPPCCDKSNVKRGLWTPEEDAKILAYVSDHGTGNWTLVPKKAGLNRCGKSCRLRWTNYLRPDLKHDSFTPEEEEHIINLHKAIGSRWSLIAKQLPGRTDNDVKNYWNTKLRKKLLKMGIDPITHKPFSQIFTDFGNISGLVNNNAGNHFGRRNIHNNKNNSSNMVVSKSEASSIVLNDGFQSCSSNNNMMIMNPRTGLVQENSNLYSNQSWAQFQVPSQEIIIQPSPIHFSDQVNSSCSSPSSSTVTQLSSTMHQPQITTTPSSPFSWSEFLLCDPIPSSDFPQEPDDDQGLLSSTNTSSLAENETNGCQINSTNVQSFDNNIGSDDQAINSKHAEASSSSGSSFVDAILCQDSEMSSKLFELLDTSFD</sequence>
<evidence type="ECO:0000256" key="8">
    <source>
        <dbReference type="SAM" id="MobiDB-lite"/>
    </source>
</evidence>
<evidence type="ECO:0000256" key="7">
    <source>
        <dbReference type="ARBA" id="ARBA00023242"/>
    </source>
</evidence>
<feature type="compositionally biased region" description="Low complexity" evidence="8">
    <location>
        <begin position="273"/>
        <end position="289"/>
    </location>
</feature>
<feature type="compositionally biased region" description="Polar residues" evidence="8">
    <location>
        <begin position="329"/>
        <end position="346"/>
    </location>
</feature>
<keyword evidence="7" id="KW-0539">Nucleus</keyword>
<dbReference type="Proteomes" id="UP001280121">
    <property type="component" value="Unassembled WGS sequence"/>
</dbReference>
<evidence type="ECO:0000256" key="9">
    <source>
        <dbReference type="SAM" id="SignalP"/>
    </source>
</evidence>
<keyword evidence="5" id="KW-0238">DNA-binding</keyword>
<dbReference type="GO" id="GO:0048658">
    <property type="term" value="P:anther wall tapetum development"/>
    <property type="evidence" value="ECO:0007669"/>
    <property type="project" value="UniProtKB-ARBA"/>
</dbReference>
<feature type="region of interest" description="Disordered" evidence="8">
    <location>
        <begin position="270"/>
        <end position="301"/>
    </location>
</feature>
<dbReference type="SMART" id="SM00717">
    <property type="entry name" value="SANT"/>
    <property type="match status" value="2"/>
</dbReference>
<feature type="compositionally biased region" description="Polar residues" evidence="8">
    <location>
        <begin position="290"/>
        <end position="301"/>
    </location>
</feature>
<dbReference type="EMBL" id="JANJYI010000005">
    <property type="protein sequence ID" value="KAK2647598.1"/>
    <property type="molecule type" value="Genomic_DNA"/>
</dbReference>
<feature type="domain" description="HTH myb-type" evidence="11">
    <location>
        <begin position="44"/>
        <end position="100"/>
    </location>
</feature>
<evidence type="ECO:0000259" key="11">
    <source>
        <dbReference type="PROSITE" id="PS51294"/>
    </source>
</evidence>
<dbReference type="GO" id="GO:0005634">
    <property type="term" value="C:nucleus"/>
    <property type="evidence" value="ECO:0007669"/>
    <property type="project" value="UniProtKB-SubCell"/>
</dbReference>
<accession>A0AAD9WYU2</accession>
<feature type="signal peptide" evidence="9">
    <location>
        <begin position="1"/>
        <end position="18"/>
    </location>
</feature>
<evidence type="ECO:0000256" key="1">
    <source>
        <dbReference type="ARBA" id="ARBA00004123"/>
    </source>
</evidence>
<dbReference type="InterPro" id="IPR001005">
    <property type="entry name" value="SANT/Myb"/>
</dbReference>
<evidence type="ECO:0000259" key="10">
    <source>
        <dbReference type="PROSITE" id="PS50090"/>
    </source>
</evidence>
<dbReference type="PANTHER" id="PTHR47994">
    <property type="entry name" value="F14D16.11-RELATED"/>
    <property type="match status" value="1"/>
</dbReference>